<dbReference type="KEGG" id="ocg:OCA5_c24220"/>
<proteinExistence type="predicted"/>
<name>F8C0P2_AFIC5</name>
<dbReference type="Proteomes" id="UP000007730">
    <property type="component" value="Chromosome"/>
</dbReference>
<organism evidence="2 3">
    <name type="scientific">Afipia carboxidovorans (strain ATCC 49405 / DSM 1227 / KCTC 32145 / OM5)</name>
    <name type="common">Oligotropha carboxidovorans</name>
    <dbReference type="NCBI Taxonomy" id="504832"/>
    <lineage>
        <taxon>Bacteria</taxon>
        <taxon>Pseudomonadati</taxon>
        <taxon>Pseudomonadota</taxon>
        <taxon>Alphaproteobacteria</taxon>
        <taxon>Hyphomicrobiales</taxon>
        <taxon>Nitrobacteraceae</taxon>
        <taxon>Afipia</taxon>
    </lineage>
</organism>
<reference evidence="2 3" key="1">
    <citation type="journal article" date="2011" name="J. Bacteriol.">
        <title>Complete genome sequences of the chemolithoautotrophic Oligotropha carboxidovorans strains OM4 and OM5.</title>
        <authorList>
            <person name="Volland S."/>
            <person name="Rachinger M."/>
            <person name="Strittmatter A."/>
            <person name="Daniel R."/>
            <person name="Gottschalk G."/>
            <person name="Meyer O."/>
        </authorList>
    </citation>
    <scope>NUCLEOTIDE SEQUENCE [LARGE SCALE GENOMIC DNA]</scope>
    <source>
        <strain evidence="3">ATCC 49405 / DSM 1227 / KCTC 32145 / OM5</strain>
    </source>
</reference>
<evidence type="ECO:0000313" key="2">
    <source>
        <dbReference type="EMBL" id="AEI07118.1"/>
    </source>
</evidence>
<dbReference type="STRING" id="504832.OCA5_c24220"/>
<evidence type="ECO:0000256" key="1">
    <source>
        <dbReference type="SAM" id="MobiDB-lite"/>
    </source>
</evidence>
<feature type="region of interest" description="Disordered" evidence="1">
    <location>
        <begin position="185"/>
        <end position="214"/>
    </location>
</feature>
<accession>F8C0P2</accession>
<evidence type="ECO:0000313" key="3">
    <source>
        <dbReference type="Proteomes" id="UP000007730"/>
    </source>
</evidence>
<gene>
    <name evidence="2" type="ordered locus">OCA5_c24220</name>
</gene>
<dbReference type="EMBL" id="CP002826">
    <property type="protein sequence ID" value="AEI07118.1"/>
    <property type="molecule type" value="Genomic_DNA"/>
</dbReference>
<dbReference type="AlphaFoldDB" id="F8C0P2"/>
<protein>
    <submittedName>
        <fullName evidence="2">Uncharacterized protein</fullName>
    </submittedName>
</protein>
<sequence length="214" mass="23080">MRAAQPPKFEHFRKSKNSIFLSVGRGVMAVDEATTVSAKVLGSMLGLSAMRVQQLVADGVMSREAKGKFPLVANVAAYVAWLKDDQRRSVKSAAASEFQQERAEEVRLRNADRKKVMIEQAQQEAIRVIDEIAGPLRSDLMAIPAQVTDDLALRRKIEERVDGAFGAASKRAFAAAKRVPTAGNALGAAGAEKPARVGKGKPGLSAKRRRSRAA</sequence>
<dbReference type="HOGENOM" id="CLU_1287793_0_0_5"/>
<keyword evidence="3" id="KW-1185">Reference proteome</keyword>
<dbReference type="eggNOG" id="ENOG5033H4R">
    <property type="taxonomic scope" value="Bacteria"/>
</dbReference>